<dbReference type="KEGG" id="uli:ETAA1_02170"/>
<dbReference type="RefSeq" id="WP_202920573.1">
    <property type="nucleotide sequence ID" value="NZ_CP036273.1"/>
</dbReference>
<proteinExistence type="predicted"/>
<gene>
    <name evidence="1" type="ORF">ETAA1_02170</name>
</gene>
<dbReference type="InterPro" id="IPR013406">
    <property type="entry name" value="CHP02574_addiction_mod"/>
</dbReference>
<dbReference type="AlphaFoldDB" id="A0A517XLE9"/>
<reference evidence="1 2" key="1">
    <citation type="submission" date="2019-02" db="EMBL/GenBank/DDBJ databases">
        <title>Deep-cultivation of Planctomycetes and their phenomic and genomic characterization uncovers novel biology.</title>
        <authorList>
            <person name="Wiegand S."/>
            <person name="Jogler M."/>
            <person name="Boedeker C."/>
            <person name="Pinto D."/>
            <person name="Vollmers J."/>
            <person name="Rivas-Marin E."/>
            <person name="Kohn T."/>
            <person name="Peeters S.H."/>
            <person name="Heuer A."/>
            <person name="Rast P."/>
            <person name="Oberbeckmann S."/>
            <person name="Bunk B."/>
            <person name="Jeske O."/>
            <person name="Meyerdierks A."/>
            <person name="Storesund J.E."/>
            <person name="Kallscheuer N."/>
            <person name="Luecker S."/>
            <person name="Lage O.M."/>
            <person name="Pohl T."/>
            <person name="Merkel B.J."/>
            <person name="Hornburger P."/>
            <person name="Mueller R.-W."/>
            <person name="Bruemmer F."/>
            <person name="Labrenz M."/>
            <person name="Spormann A.M."/>
            <person name="Op den Camp H."/>
            <person name="Overmann J."/>
            <person name="Amann R."/>
            <person name="Jetten M.S.M."/>
            <person name="Mascher T."/>
            <person name="Medema M.H."/>
            <person name="Devos D.P."/>
            <person name="Kaster A.-K."/>
            <person name="Ovreas L."/>
            <person name="Rohde M."/>
            <person name="Galperin M.Y."/>
            <person name="Jogler C."/>
        </authorList>
    </citation>
    <scope>NUCLEOTIDE SEQUENCE [LARGE SCALE GENOMIC DNA]</scope>
    <source>
        <strain evidence="1 2">ETA_A1</strain>
    </source>
</reference>
<accession>A0A517XLE9</accession>
<keyword evidence="2" id="KW-1185">Reference proteome</keyword>
<evidence type="ECO:0000313" key="2">
    <source>
        <dbReference type="Proteomes" id="UP000319576"/>
    </source>
</evidence>
<dbReference type="EMBL" id="CP036273">
    <property type="protein sequence ID" value="QDU18332.1"/>
    <property type="molecule type" value="Genomic_DNA"/>
</dbReference>
<dbReference type="Proteomes" id="UP000319576">
    <property type="component" value="Chromosome"/>
</dbReference>
<organism evidence="1 2">
    <name type="scientific">Urbifossiella limnaea</name>
    <dbReference type="NCBI Taxonomy" id="2528023"/>
    <lineage>
        <taxon>Bacteria</taxon>
        <taxon>Pseudomonadati</taxon>
        <taxon>Planctomycetota</taxon>
        <taxon>Planctomycetia</taxon>
        <taxon>Gemmatales</taxon>
        <taxon>Gemmataceae</taxon>
        <taxon>Urbifossiella</taxon>
    </lineage>
</organism>
<sequence length="81" mass="9046">MSVKDAVIEMIRALPDTATWADIAEAGDARFGDPNDENLTREEWEAAWAEEINRRVADIDAGRTKLIPAEEVMARLKAKYG</sequence>
<name>A0A517XLE9_9BACT</name>
<evidence type="ECO:0000313" key="1">
    <source>
        <dbReference type="EMBL" id="QDU18332.1"/>
    </source>
</evidence>
<protein>
    <submittedName>
        <fullName evidence="1">Addiction module component</fullName>
    </submittedName>
</protein>
<dbReference type="Pfam" id="PF09720">
    <property type="entry name" value="Unstab_antitox"/>
    <property type="match status" value="1"/>
</dbReference>